<feature type="transmembrane region" description="Helical" evidence="1">
    <location>
        <begin position="7"/>
        <end position="26"/>
    </location>
</feature>
<sequence>MLRIIEIIIISVAVGGALGVLLHRGLMTLMQKSNPSTASHPHEEQPIIYASYDNALPDTEELLIRREELATLTAIKNPDHLLYPKNYYWKQAIIMSTLLMVCLGITDYFSMDNWLYIVLPLLSSLILALLQIKQDKQIIRYATLIGLLKEVKNYNQIIQHIRVLDQLKAVGHSVHLTDRTRIIQALHLTRRDLVRALSTERIFRENPEFDPAHFEIDLSSLEALQVDEKTSEYSALLETALKVSVRLQEEMRKLRL</sequence>
<keyword evidence="1" id="KW-0472">Membrane</keyword>
<feature type="transmembrane region" description="Helical" evidence="1">
    <location>
        <begin position="87"/>
        <end position="106"/>
    </location>
</feature>
<reference evidence="2 3" key="1">
    <citation type="submission" date="2016-12" db="EMBL/GenBank/DDBJ databases">
        <title>Thioflexothrix psekupsii D3 genome sequencing and assembly.</title>
        <authorList>
            <person name="Fomenkov A."/>
            <person name="Vincze T."/>
            <person name="Grabovich M."/>
            <person name="Anton B.P."/>
            <person name="Dubinina G."/>
            <person name="Orlova M."/>
            <person name="Belousova E."/>
            <person name="Roberts R.J."/>
        </authorList>
    </citation>
    <scope>NUCLEOTIDE SEQUENCE [LARGE SCALE GENOMIC DNA]</scope>
    <source>
        <strain evidence="2">D3</strain>
    </source>
</reference>
<keyword evidence="3" id="KW-1185">Reference proteome</keyword>
<organism evidence="2 3">
    <name type="scientific">Thioflexithrix psekupsensis</name>
    <dbReference type="NCBI Taxonomy" id="1570016"/>
    <lineage>
        <taxon>Bacteria</taxon>
        <taxon>Pseudomonadati</taxon>
        <taxon>Pseudomonadota</taxon>
        <taxon>Gammaproteobacteria</taxon>
        <taxon>Thiotrichales</taxon>
        <taxon>Thioflexithrix</taxon>
    </lineage>
</organism>
<dbReference type="EMBL" id="MSLT01000006">
    <property type="protein sequence ID" value="OUD15381.1"/>
    <property type="molecule type" value="Genomic_DNA"/>
</dbReference>
<dbReference type="AlphaFoldDB" id="A0A251XAC4"/>
<dbReference type="RefSeq" id="WP_086486976.1">
    <property type="nucleotide sequence ID" value="NZ_MSLT01000006.1"/>
</dbReference>
<gene>
    <name evidence="2" type="ORF">TPSD3_02310</name>
</gene>
<name>A0A251XAC4_9GAMM</name>
<keyword evidence="1" id="KW-1133">Transmembrane helix</keyword>
<dbReference type="Proteomes" id="UP000194798">
    <property type="component" value="Unassembled WGS sequence"/>
</dbReference>
<keyword evidence="1" id="KW-0812">Transmembrane</keyword>
<evidence type="ECO:0000313" key="3">
    <source>
        <dbReference type="Proteomes" id="UP000194798"/>
    </source>
</evidence>
<evidence type="ECO:0000313" key="2">
    <source>
        <dbReference type="EMBL" id="OUD15381.1"/>
    </source>
</evidence>
<dbReference type="OrthoDB" id="510625at2"/>
<proteinExistence type="predicted"/>
<accession>A0A251XAC4</accession>
<comment type="caution">
    <text evidence="2">The sequence shown here is derived from an EMBL/GenBank/DDBJ whole genome shotgun (WGS) entry which is preliminary data.</text>
</comment>
<evidence type="ECO:0000256" key="1">
    <source>
        <dbReference type="SAM" id="Phobius"/>
    </source>
</evidence>
<feature type="transmembrane region" description="Helical" evidence="1">
    <location>
        <begin position="113"/>
        <end position="132"/>
    </location>
</feature>
<protein>
    <submittedName>
        <fullName evidence="2">Uncharacterized protein</fullName>
    </submittedName>
</protein>